<keyword evidence="1" id="KW-0614">Plasmid</keyword>
<evidence type="ECO:0000313" key="1">
    <source>
        <dbReference type="EMBL" id="ACE94789.1"/>
    </source>
</evidence>
<proteinExistence type="predicted"/>
<dbReference type="KEGG" id="rec:RHECIAT_PC0000712"/>
<dbReference type="HOGENOM" id="CLU_2331702_0_0_5"/>
<geneLocation type="plasmid" evidence="1 2">
    <name>pC</name>
</geneLocation>
<gene>
    <name evidence="1" type="ordered locus">RHECIAT_PC0000712</name>
</gene>
<accession>B3Q3N2</accession>
<evidence type="ECO:0000313" key="2">
    <source>
        <dbReference type="Proteomes" id="UP000008817"/>
    </source>
</evidence>
<organism evidence="1 2">
    <name type="scientific">Rhizobium etli (strain CIAT 652)</name>
    <dbReference type="NCBI Taxonomy" id="491916"/>
    <lineage>
        <taxon>Bacteria</taxon>
        <taxon>Pseudomonadati</taxon>
        <taxon>Pseudomonadota</taxon>
        <taxon>Alphaproteobacteria</taxon>
        <taxon>Hyphomicrobiales</taxon>
        <taxon>Rhizobiaceae</taxon>
        <taxon>Rhizobium/Agrobacterium group</taxon>
        <taxon>Rhizobium</taxon>
    </lineage>
</organism>
<protein>
    <submittedName>
        <fullName evidence="1">Uncharacterized protein</fullName>
    </submittedName>
</protein>
<dbReference type="Proteomes" id="UP000008817">
    <property type="component" value="Plasmid pC"/>
</dbReference>
<dbReference type="AlphaFoldDB" id="B3Q3N2"/>
<sequence>MAIVRYRHRFLAAAPLLARCDLDSSLDSRSIMCSSDVDTSTTGYSGISEFSAKCAAASVSRPHCHMSRTPPWSRLGSSRILFSWRPPGALRRFAHHGE</sequence>
<dbReference type="EMBL" id="CP001077">
    <property type="protein sequence ID" value="ACE94789.1"/>
    <property type="molecule type" value="Genomic_DNA"/>
</dbReference>
<reference evidence="1 2" key="1">
    <citation type="submission" date="2008-04" db="EMBL/GenBank/DDBJ databases">
        <title>Genome diversity and DNA divergence of Rhizobium etli.</title>
        <authorList>
            <person name="Gonzalez V."/>
            <person name="Acosta J.L."/>
            <person name="Santamaria R.I."/>
            <person name="Bustos P."/>
            <person name="Hernandez-Gonzalez I.L."/>
            <person name="Fernandez J.L."/>
            <person name="Diaz R."/>
            <person name="Flores M."/>
            <person name="Mora J."/>
            <person name="Palacios R."/>
            <person name="Davila G."/>
        </authorList>
    </citation>
    <scope>NUCLEOTIDE SEQUENCE [LARGE SCALE GENOMIC DNA]</scope>
    <source>
        <strain evidence="2">CIAT 652</strain>
        <plasmid evidence="2">Plasmid pC</plasmid>
    </source>
</reference>
<name>B3Q3N2_RHIE6</name>